<protein>
    <submittedName>
        <fullName evidence="4">Response regulator receiver domain-containing protein</fullName>
    </submittedName>
</protein>
<name>A0A2T0S6K7_9BACT</name>
<sequence length="143" mass="16293">MEKAYHVLYVDDDNYIRQIVRHVMDPDFRVTAFSNAVEAVDWLEQGNFPDVILTDLSMPDIDGMEFISLIKNSSLFKTIPIFILSASTDTDLKIKCLQHGADDFISKPFSPLFIKAKIEALMRLLGQRSSVRFTPTPNHTDAR</sequence>
<dbReference type="InterPro" id="IPR011006">
    <property type="entry name" value="CheY-like_superfamily"/>
</dbReference>
<evidence type="ECO:0000313" key="5">
    <source>
        <dbReference type="Proteomes" id="UP000238375"/>
    </source>
</evidence>
<evidence type="ECO:0000259" key="3">
    <source>
        <dbReference type="PROSITE" id="PS50110"/>
    </source>
</evidence>
<evidence type="ECO:0000256" key="1">
    <source>
        <dbReference type="ARBA" id="ARBA00022553"/>
    </source>
</evidence>
<gene>
    <name evidence="4" type="ORF">CLV58_1273</name>
</gene>
<dbReference type="Gene3D" id="3.40.50.2300">
    <property type="match status" value="1"/>
</dbReference>
<organism evidence="4 5">
    <name type="scientific">Spirosoma oryzae</name>
    <dbReference type="NCBI Taxonomy" id="1469603"/>
    <lineage>
        <taxon>Bacteria</taxon>
        <taxon>Pseudomonadati</taxon>
        <taxon>Bacteroidota</taxon>
        <taxon>Cytophagia</taxon>
        <taxon>Cytophagales</taxon>
        <taxon>Cytophagaceae</taxon>
        <taxon>Spirosoma</taxon>
    </lineage>
</organism>
<dbReference type="PROSITE" id="PS50110">
    <property type="entry name" value="RESPONSE_REGULATORY"/>
    <property type="match status" value="1"/>
</dbReference>
<dbReference type="AlphaFoldDB" id="A0A2T0S6K7"/>
<dbReference type="InterPro" id="IPR050595">
    <property type="entry name" value="Bact_response_regulator"/>
</dbReference>
<dbReference type="InterPro" id="IPR001789">
    <property type="entry name" value="Sig_transdc_resp-reg_receiver"/>
</dbReference>
<dbReference type="SUPFAM" id="SSF52172">
    <property type="entry name" value="CheY-like"/>
    <property type="match status" value="1"/>
</dbReference>
<feature type="modified residue" description="4-aspartylphosphate" evidence="2">
    <location>
        <position position="55"/>
    </location>
</feature>
<keyword evidence="1 2" id="KW-0597">Phosphoprotein</keyword>
<evidence type="ECO:0000313" key="4">
    <source>
        <dbReference type="EMBL" id="PRY29064.1"/>
    </source>
</evidence>
<dbReference type="EMBL" id="PVTE01000027">
    <property type="protein sequence ID" value="PRY29064.1"/>
    <property type="molecule type" value="Genomic_DNA"/>
</dbReference>
<dbReference type="GO" id="GO:0000160">
    <property type="term" value="P:phosphorelay signal transduction system"/>
    <property type="evidence" value="ECO:0007669"/>
    <property type="project" value="InterPro"/>
</dbReference>
<feature type="domain" description="Response regulatory" evidence="3">
    <location>
        <begin position="6"/>
        <end position="122"/>
    </location>
</feature>
<dbReference type="Pfam" id="PF00072">
    <property type="entry name" value="Response_reg"/>
    <property type="match status" value="1"/>
</dbReference>
<comment type="caution">
    <text evidence="4">The sequence shown here is derived from an EMBL/GenBank/DDBJ whole genome shotgun (WGS) entry which is preliminary data.</text>
</comment>
<proteinExistence type="predicted"/>
<dbReference type="RefSeq" id="WP_106140174.1">
    <property type="nucleotide sequence ID" value="NZ_PVTE01000027.1"/>
</dbReference>
<dbReference type="SMART" id="SM00448">
    <property type="entry name" value="REC"/>
    <property type="match status" value="1"/>
</dbReference>
<dbReference type="PANTHER" id="PTHR44591:SF3">
    <property type="entry name" value="RESPONSE REGULATORY DOMAIN-CONTAINING PROTEIN"/>
    <property type="match status" value="1"/>
</dbReference>
<accession>A0A2T0S6K7</accession>
<dbReference type="Proteomes" id="UP000238375">
    <property type="component" value="Unassembled WGS sequence"/>
</dbReference>
<reference evidence="4 5" key="1">
    <citation type="submission" date="2018-03" db="EMBL/GenBank/DDBJ databases">
        <title>Genomic Encyclopedia of Archaeal and Bacterial Type Strains, Phase II (KMG-II): from individual species to whole genera.</title>
        <authorList>
            <person name="Goeker M."/>
        </authorList>
    </citation>
    <scope>NUCLEOTIDE SEQUENCE [LARGE SCALE GENOMIC DNA]</scope>
    <source>
        <strain evidence="4 5">DSM 28354</strain>
    </source>
</reference>
<evidence type="ECO:0000256" key="2">
    <source>
        <dbReference type="PROSITE-ProRule" id="PRU00169"/>
    </source>
</evidence>
<keyword evidence="5" id="KW-1185">Reference proteome</keyword>
<dbReference type="OrthoDB" id="9789181at2"/>
<dbReference type="PANTHER" id="PTHR44591">
    <property type="entry name" value="STRESS RESPONSE REGULATOR PROTEIN 1"/>
    <property type="match status" value="1"/>
</dbReference>